<dbReference type="CTD" id="318559"/>
<dbReference type="GeneID" id="105269485"/>
<evidence type="ECO:0000256" key="2">
    <source>
        <dbReference type="SAM" id="Phobius"/>
    </source>
</evidence>
<evidence type="ECO:0000313" key="3">
    <source>
        <dbReference type="Proteomes" id="UP000694866"/>
    </source>
</evidence>
<organism evidence="3 4">
    <name type="scientific">Fopius arisanus</name>
    <dbReference type="NCBI Taxonomy" id="64838"/>
    <lineage>
        <taxon>Eukaryota</taxon>
        <taxon>Metazoa</taxon>
        <taxon>Ecdysozoa</taxon>
        <taxon>Arthropoda</taxon>
        <taxon>Hexapoda</taxon>
        <taxon>Insecta</taxon>
        <taxon>Pterygota</taxon>
        <taxon>Neoptera</taxon>
        <taxon>Endopterygota</taxon>
        <taxon>Hymenoptera</taxon>
        <taxon>Apocrita</taxon>
        <taxon>Ichneumonoidea</taxon>
        <taxon>Braconidae</taxon>
        <taxon>Opiinae</taxon>
        <taxon>Fopius</taxon>
    </lineage>
</organism>
<feature type="compositionally biased region" description="Polar residues" evidence="1">
    <location>
        <begin position="315"/>
        <end position="332"/>
    </location>
</feature>
<reference evidence="4" key="1">
    <citation type="submission" date="2025-08" db="UniProtKB">
        <authorList>
            <consortium name="RefSeq"/>
        </authorList>
    </citation>
    <scope>IDENTIFICATION</scope>
    <source>
        <strain evidence="4">USDA-PBARC FA_bdor</strain>
        <tissue evidence="4">Whole organism</tissue>
    </source>
</reference>
<gene>
    <name evidence="4" type="primary">spdo</name>
</gene>
<feature type="transmembrane region" description="Helical" evidence="2">
    <location>
        <begin position="537"/>
        <end position="559"/>
    </location>
</feature>
<dbReference type="RefSeq" id="XP_011308082.1">
    <property type="nucleotide sequence ID" value="XM_011309780.1"/>
</dbReference>
<dbReference type="Proteomes" id="UP000694866">
    <property type="component" value="Unplaced"/>
</dbReference>
<sequence length="579" mass="63888">MMAETSSPTAVHCYTNPSFCRRSEFVPDHDDDELPPPPGFQPDDLPPPPPLTVPIPIKTPSNYPSRYGHTNPVLSRVDPDAIDVDRYEKTTERNCYHDETGRNETQGRRVIYDRNTKSRYEYIDDDEPPPHPRLQRRASLTRFEMMTQRQDQNFTRQASYHGHHYRTTSNIEEMGPRVRRIRQDGSDVVRYGLVPADEANVDCDSSPLLGVGQVSPRGRYGRVPMQDEEPPLLPERNGRDRELRDNASKNNLATQRLHAMLTTPRKRSRSEERNLSPGRATPRFTPPVSANNSPAGRGVVPGSSRRGTPVGTPQRALSPNRTPLTSTPNKDSPSARRCLPLNEQQELGNYGRMRYGSRREGSGSLATSPIELSSRFGEPPPRYAFVESPESIPMVIGSPKYQVLSQTPKRGGYTSVESAFIARTAVVPPLSPQISEANTTLISGTEKEERKRAPLLLILVGILTCGLALYFSWSQGRKYYLDSAAGCGLCCTLAGACRSLRRTWTGLGLAGLSAVSCLGLLLLATKQPRPGTPLHDVTAGALCGVSLLGAGLALLALLGPRCTLSRHRRVHSWIPNFSA</sequence>
<feature type="compositionally biased region" description="Basic and acidic residues" evidence="1">
    <location>
        <begin position="236"/>
        <end position="247"/>
    </location>
</feature>
<accession>A0A9R1U5N5</accession>
<feature type="transmembrane region" description="Helical" evidence="2">
    <location>
        <begin position="504"/>
        <end position="525"/>
    </location>
</feature>
<evidence type="ECO:0000313" key="4">
    <source>
        <dbReference type="RefSeq" id="XP_011308082.1"/>
    </source>
</evidence>
<feature type="compositionally biased region" description="Pro residues" evidence="1">
    <location>
        <begin position="35"/>
        <end position="53"/>
    </location>
</feature>
<feature type="compositionally biased region" description="Low complexity" evidence="1">
    <location>
        <begin position="296"/>
        <end position="307"/>
    </location>
</feature>
<keyword evidence="2" id="KW-1133">Transmembrane helix</keyword>
<keyword evidence="2" id="KW-0812">Transmembrane</keyword>
<evidence type="ECO:0000256" key="1">
    <source>
        <dbReference type="SAM" id="MobiDB-lite"/>
    </source>
</evidence>
<keyword evidence="3" id="KW-1185">Reference proteome</keyword>
<dbReference type="KEGG" id="fas:105269485"/>
<feature type="transmembrane region" description="Helical" evidence="2">
    <location>
        <begin position="455"/>
        <end position="473"/>
    </location>
</feature>
<keyword evidence="2" id="KW-0472">Membrane</keyword>
<feature type="region of interest" description="Disordered" evidence="1">
    <location>
        <begin position="22"/>
        <end position="76"/>
    </location>
</feature>
<proteinExistence type="predicted"/>
<name>A0A9R1U5N5_9HYME</name>
<protein>
    <submittedName>
        <fullName evidence="4">Uncharacterized protein spdo</fullName>
    </submittedName>
</protein>
<feature type="region of interest" description="Disordered" evidence="1">
    <location>
        <begin position="199"/>
        <end position="373"/>
    </location>
</feature>
<dbReference type="AlphaFoldDB" id="A0A9R1U5N5"/>
<dbReference type="OrthoDB" id="8186197at2759"/>